<dbReference type="GO" id="GO:0004674">
    <property type="term" value="F:protein serine/threonine kinase activity"/>
    <property type="evidence" value="ECO:0007669"/>
    <property type="project" value="UniProtKB-KW"/>
</dbReference>
<keyword evidence="1" id="KW-0808">Transferase</keyword>
<proteinExistence type="predicted"/>
<dbReference type="Pfam" id="PF13581">
    <property type="entry name" value="HATPase_c_2"/>
    <property type="match status" value="1"/>
</dbReference>
<dbReference type="CDD" id="cd16936">
    <property type="entry name" value="HATPase_RsbW-like"/>
    <property type="match status" value="1"/>
</dbReference>
<accession>A0A401IM39</accession>
<dbReference type="SUPFAM" id="SSF55874">
    <property type="entry name" value="ATPase domain of HSP90 chaperone/DNA topoisomerase II/histidine kinase"/>
    <property type="match status" value="1"/>
</dbReference>
<sequence length="160" mass="18869">MNMLIIDLHQNSVVDYNTYEISLSNQLEELEKLTDWLNELSEDLKISPQTAFRIDLILTETVTNIIENAYDDEPIHLIKIKLQYRHGRITLRVEDEGIPFNPLERPEFEFTNNLEDVKIGGLGIHLIRSYSDECHYRRKNDKNRLDVVIYDLPQEQIKAE</sequence>
<dbReference type="Gene3D" id="3.30.565.10">
    <property type="entry name" value="Histidine kinase-like ATPase, C-terminal domain"/>
    <property type="match status" value="1"/>
</dbReference>
<dbReference type="EMBL" id="BDQK01000016">
    <property type="protein sequence ID" value="GBF82317.1"/>
    <property type="molecule type" value="Genomic_DNA"/>
</dbReference>
<organism evidence="3 4">
    <name type="scientific">Aphanothece sacrum FPU1</name>
    <dbReference type="NCBI Taxonomy" id="1920663"/>
    <lineage>
        <taxon>Bacteria</taxon>
        <taxon>Bacillati</taxon>
        <taxon>Cyanobacteriota</taxon>
        <taxon>Cyanophyceae</taxon>
        <taxon>Oscillatoriophycideae</taxon>
        <taxon>Chroococcales</taxon>
        <taxon>Aphanothecaceae</taxon>
        <taxon>Aphanothece</taxon>
    </lineage>
</organism>
<feature type="domain" description="Histidine kinase/HSP90-like ATPase" evidence="2">
    <location>
        <begin position="24"/>
        <end position="148"/>
    </location>
</feature>
<protein>
    <submittedName>
        <fullName evidence="3">Anti-sigma regulatory factor</fullName>
    </submittedName>
</protein>
<gene>
    <name evidence="3" type="ORF">AsFPU1_3745</name>
</gene>
<evidence type="ECO:0000259" key="2">
    <source>
        <dbReference type="Pfam" id="PF13581"/>
    </source>
</evidence>
<dbReference type="OrthoDB" id="572021at2"/>
<name>A0A401IM39_APHSA</name>
<evidence type="ECO:0000256" key="1">
    <source>
        <dbReference type="ARBA" id="ARBA00022527"/>
    </source>
</evidence>
<reference evidence="4" key="1">
    <citation type="submission" date="2017-05" db="EMBL/GenBank/DDBJ databases">
        <title>Physiological properties and genetic analysis related to exopolysaccharide production of fresh-water unicellular cyanobacterium Aphanothece sacrum, Suizenji Nori, that has been cultured as a food source in Japan.</title>
        <authorList>
            <person name="Kanesaki Y."/>
            <person name="Yoshikawa S."/>
            <person name="Ohki K."/>
        </authorList>
    </citation>
    <scope>NUCLEOTIDE SEQUENCE [LARGE SCALE GENOMIC DNA]</scope>
    <source>
        <strain evidence="4">FPU1</strain>
    </source>
</reference>
<evidence type="ECO:0000313" key="4">
    <source>
        <dbReference type="Proteomes" id="UP000287247"/>
    </source>
</evidence>
<keyword evidence="1" id="KW-0418">Kinase</keyword>
<dbReference type="Proteomes" id="UP000287247">
    <property type="component" value="Unassembled WGS sequence"/>
</dbReference>
<keyword evidence="1" id="KW-0723">Serine/threonine-protein kinase</keyword>
<keyword evidence="4" id="KW-1185">Reference proteome</keyword>
<comment type="caution">
    <text evidence="3">The sequence shown here is derived from an EMBL/GenBank/DDBJ whole genome shotgun (WGS) entry which is preliminary data.</text>
</comment>
<dbReference type="InterPro" id="IPR050267">
    <property type="entry name" value="Anti-sigma-factor_SerPK"/>
</dbReference>
<dbReference type="PANTHER" id="PTHR35526">
    <property type="entry name" value="ANTI-SIGMA-F FACTOR RSBW-RELATED"/>
    <property type="match status" value="1"/>
</dbReference>
<dbReference type="InterPro" id="IPR003594">
    <property type="entry name" value="HATPase_dom"/>
</dbReference>
<dbReference type="InterPro" id="IPR036890">
    <property type="entry name" value="HATPase_C_sf"/>
</dbReference>
<dbReference type="AlphaFoldDB" id="A0A401IM39"/>
<dbReference type="RefSeq" id="WP_124972758.1">
    <property type="nucleotide sequence ID" value="NZ_BDQK01000016.1"/>
</dbReference>
<evidence type="ECO:0000313" key="3">
    <source>
        <dbReference type="EMBL" id="GBF82317.1"/>
    </source>
</evidence>